<sequence>MIMHKRKTKFSVFVLLFFVYSVSNVFALGINFIERASFNEDKSGIFSIKVDLTQTGRLVSIIKYLNKDYGDIAKFIDHDHLCVIKERFKKIPDINEVRVKYNKEMLTFTIKFKFKNIQALNKAMRKINKGIDPPKITYFSLSDELFVREDINGIAKKLILYQKNDNCLVKSLDLASFFKGTTYTTVYTFHKKIERFSHPLGELTTNKKTIQIKHHIFADNETEESIGNRIHFEKIT</sequence>
<keyword evidence="2" id="KW-1185">Reference proteome</keyword>
<dbReference type="AlphaFoldDB" id="A0A3N2QD50"/>
<name>A0A3N2QD50_9BACT</name>
<dbReference type="Proteomes" id="UP000270927">
    <property type="component" value="Unassembled WGS sequence"/>
</dbReference>
<proteinExistence type="predicted"/>
<reference evidence="1 2" key="1">
    <citation type="submission" date="2018-09" db="EMBL/GenBank/DDBJ databases">
        <title>Comparative Genomics of Wolbachia-Cardinium Dual Endosymbiosis in a Plant-Parasitic Nematode.</title>
        <authorList>
            <person name="Brown A.M.V."/>
            <person name="Wasala S.K."/>
            <person name="Howe D.K."/>
            <person name="Peetz A.B."/>
            <person name="Zasada I.A."/>
            <person name="Denver D.R."/>
        </authorList>
    </citation>
    <scope>NUCLEOTIDE SEQUENCE [LARGE SCALE GENOMIC DNA]</scope>
    <source>
        <strain evidence="1 2">Pp_1</strain>
    </source>
</reference>
<accession>A0A3N2QD50</accession>
<evidence type="ECO:0000313" key="2">
    <source>
        <dbReference type="Proteomes" id="UP000270927"/>
    </source>
</evidence>
<evidence type="ECO:0000313" key="1">
    <source>
        <dbReference type="EMBL" id="ROT47684.1"/>
    </source>
</evidence>
<comment type="caution">
    <text evidence="1">The sequence shown here is derived from an EMBL/GenBank/DDBJ whole genome shotgun (WGS) entry which is preliminary data.</text>
</comment>
<gene>
    <name evidence="1" type="ORF">EDM02_01020</name>
</gene>
<organism evidence="1 2">
    <name type="scientific">Candidatus Cardinium hertigii</name>
    <dbReference type="NCBI Taxonomy" id="247481"/>
    <lineage>
        <taxon>Bacteria</taxon>
        <taxon>Pseudomonadati</taxon>
        <taxon>Bacteroidota</taxon>
        <taxon>Cytophagia</taxon>
        <taxon>Cytophagales</taxon>
        <taxon>Amoebophilaceae</taxon>
        <taxon>Candidatus Cardinium</taxon>
    </lineage>
</organism>
<dbReference type="EMBL" id="RARA01000017">
    <property type="protein sequence ID" value="ROT47684.1"/>
    <property type="molecule type" value="Genomic_DNA"/>
</dbReference>
<protein>
    <submittedName>
        <fullName evidence="1">Uncharacterized protein</fullName>
    </submittedName>
</protein>